<dbReference type="EMBL" id="WWEQ01000001">
    <property type="protein sequence ID" value="MYM18476.1"/>
    <property type="molecule type" value="Genomic_DNA"/>
</dbReference>
<comment type="caution">
    <text evidence="2">The sequence shown here is derived from an EMBL/GenBank/DDBJ whole genome shotgun (WGS) entry which is preliminary data.</text>
</comment>
<dbReference type="SUPFAM" id="SSF56281">
    <property type="entry name" value="Metallo-hydrolase/oxidoreductase"/>
    <property type="match status" value="1"/>
</dbReference>
<dbReference type="RefSeq" id="WP_160951940.1">
    <property type="nucleotide sequence ID" value="NZ_WWEQ01000001.1"/>
</dbReference>
<dbReference type="SMART" id="SM00849">
    <property type="entry name" value="Lactamase_B"/>
    <property type="match status" value="1"/>
</dbReference>
<sequence length="248" mass="25987">MSRVYAFTSDPAALNSYLVVGAERALVVDTGAGPRQAAGILAAVRAVTELPLTVVNTHDHWDHFFGNATFRAAGVEDFRAGVGFVRDQAGSAWYQYHSVPLEAEPDLPPDPGQLIVDVRPLGAGEAIELGGASVVARELAGHTDSDLVLIVDDVALVGDLVEEGAPPSVGEDATPGRWAQALRDVLALPGIAVFCPGHGQPVDRAFVQEQAANLAELAADPAAEVRELATAPFAWAEETGTAGLRRLR</sequence>
<evidence type="ECO:0000313" key="2">
    <source>
        <dbReference type="EMBL" id="MYM18476.1"/>
    </source>
</evidence>
<dbReference type="InterPro" id="IPR036866">
    <property type="entry name" value="RibonucZ/Hydroxyglut_hydro"/>
</dbReference>
<dbReference type="PANTHER" id="PTHR42951:SF4">
    <property type="entry name" value="ACYL-COENZYME A THIOESTERASE MBLAC2"/>
    <property type="match status" value="1"/>
</dbReference>
<accession>A0A6N9H3Z6</accession>
<dbReference type="Pfam" id="PF00753">
    <property type="entry name" value="Lactamase_B"/>
    <property type="match status" value="1"/>
</dbReference>
<feature type="domain" description="Metallo-beta-lactamase" evidence="1">
    <location>
        <begin position="13"/>
        <end position="198"/>
    </location>
</feature>
<dbReference type="Gene3D" id="3.60.15.10">
    <property type="entry name" value="Ribonuclease Z/Hydroxyacylglutathione hydrolase-like"/>
    <property type="match status" value="1"/>
</dbReference>
<keyword evidence="3" id="KW-1185">Reference proteome</keyword>
<evidence type="ECO:0000259" key="1">
    <source>
        <dbReference type="SMART" id="SM00849"/>
    </source>
</evidence>
<proteinExistence type="predicted"/>
<protein>
    <submittedName>
        <fullName evidence="2">MBL fold metallo-hydrolase</fullName>
    </submittedName>
</protein>
<dbReference type="GO" id="GO:0016787">
    <property type="term" value="F:hydrolase activity"/>
    <property type="evidence" value="ECO:0007669"/>
    <property type="project" value="UniProtKB-KW"/>
</dbReference>
<dbReference type="AlphaFoldDB" id="A0A6N9H3Z6"/>
<reference evidence="2 3" key="1">
    <citation type="submission" date="2020-01" db="EMBL/GenBank/DDBJ databases">
        <authorList>
            <person name="Deng T."/>
        </authorList>
    </citation>
    <scope>NUCLEOTIDE SEQUENCE [LARGE SCALE GENOMIC DNA]</scope>
    <source>
        <strain evidence="2 3">5221</strain>
    </source>
</reference>
<evidence type="ECO:0000313" key="3">
    <source>
        <dbReference type="Proteomes" id="UP000469215"/>
    </source>
</evidence>
<dbReference type="Proteomes" id="UP000469215">
    <property type="component" value="Unassembled WGS sequence"/>
</dbReference>
<organism evidence="2 3">
    <name type="scientific">Brevibacterium rongguiense</name>
    <dbReference type="NCBI Taxonomy" id="2695267"/>
    <lineage>
        <taxon>Bacteria</taxon>
        <taxon>Bacillati</taxon>
        <taxon>Actinomycetota</taxon>
        <taxon>Actinomycetes</taxon>
        <taxon>Micrococcales</taxon>
        <taxon>Brevibacteriaceae</taxon>
        <taxon>Brevibacterium</taxon>
    </lineage>
</organism>
<dbReference type="InterPro" id="IPR001279">
    <property type="entry name" value="Metallo-B-lactamas"/>
</dbReference>
<gene>
    <name evidence="2" type="ORF">GSY69_00385</name>
</gene>
<dbReference type="PANTHER" id="PTHR42951">
    <property type="entry name" value="METALLO-BETA-LACTAMASE DOMAIN-CONTAINING"/>
    <property type="match status" value="1"/>
</dbReference>
<keyword evidence="2" id="KW-0378">Hydrolase</keyword>
<dbReference type="InterPro" id="IPR050855">
    <property type="entry name" value="NDM-1-like"/>
</dbReference>
<name>A0A6N9H3Z6_9MICO</name>